<dbReference type="SUPFAM" id="SSF88946">
    <property type="entry name" value="Sigma2 domain of RNA polymerase sigma factors"/>
    <property type="match status" value="1"/>
</dbReference>
<dbReference type="RefSeq" id="WP_069365341.1">
    <property type="nucleotide sequence ID" value="NZ_CP012502.1"/>
</dbReference>
<dbReference type="CDD" id="cd06171">
    <property type="entry name" value="Sigma70_r4"/>
    <property type="match status" value="1"/>
</dbReference>
<dbReference type="GO" id="GO:0006352">
    <property type="term" value="P:DNA-templated transcription initiation"/>
    <property type="evidence" value="ECO:0007669"/>
    <property type="project" value="InterPro"/>
</dbReference>
<evidence type="ECO:0000259" key="6">
    <source>
        <dbReference type="Pfam" id="PF08281"/>
    </source>
</evidence>
<evidence type="ECO:0000256" key="3">
    <source>
        <dbReference type="ARBA" id="ARBA00023082"/>
    </source>
</evidence>
<dbReference type="GO" id="GO:0003677">
    <property type="term" value="F:DNA binding"/>
    <property type="evidence" value="ECO:0007669"/>
    <property type="project" value="InterPro"/>
</dbReference>
<evidence type="ECO:0000259" key="5">
    <source>
        <dbReference type="Pfam" id="PF04542"/>
    </source>
</evidence>
<dbReference type="STRING" id="632773.BBEV_1991"/>
<dbReference type="Gene3D" id="1.10.10.10">
    <property type="entry name" value="Winged helix-like DNA-binding domain superfamily/Winged helix DNA-binding domain"/>
    <property type="match status" value="1"/>
</dbReference>
<keyword evidence="8" id="KW-1185">Reference proteome</keyword>
<dbReference type="NCBIfam" id="TIGR02937">
    <property type="entry name" value="sigma70-ECF"/>
    <property type="match status" value="1"/>
</dbReference>
<dbReference type="PANTHER" id="PTHR43133:SF60">
    <property type="entry name" value="RNA POLYMERASE SIGMA FACTOR SIGV"/>
    <property type="match status" value="1"/>
</dbReference>
<dbReference type="GO" id="GO:0016987">
    <property type="term" value="F:sigma factor activity"/>
    <property type="evidence" value="ECO:0007669"/>
    <property type="project" value="UniProtKB-KW"/>
</dbReference>
<dbReference type="InterPro" id="IPR013324">
    <property type="entry name" value="RNA_pol_sigma_r3/r4-like"/>
</dbReference>
<dbReference type="EMBL" id="CP012502">
    <property type="protein sequence ID" value="AOM83351.1"/>
    <property type="molecule type" value="Genomic_DNA"/>
</dbReference>
<proteinExistence type="inferred from homology"/>
<comment type="similarity">
    <text evidence="1">Belongs to the sigma-70 factor family. ECF subfamily.</text>
</comment>
<dbReference type="SUPFAM" id="SSF88659">
    <property type="entry name" value="Sigma3 and sigma4 domains of RNA polymerase sigma factors"/>
    <property type="match status" value="1"/>
</dbReference>
<evidence type="ECO:0000313" key="7">
    <source>
        <dbReference type="EMBL" id="AOM83351.1"/>
    </source>
</evidence>
<dbReference type="Gene3D" id="1.10.1740.10">
    <property type="match status" value="1"/>
</dbReference>
<keyword evidence="3" id="KW-0731">Sigma factor</keyword>
<evidence type="ECO:0000256" key="1">
    <source>
        <dbReference type="ARBA" id="ARBA00010641"/>
    </source>
</evidence>
<dbReference type="Pfam" id="PF08281">
    <property type="entry name" value="Sigma70_r4_2"/>
    <property type="match status" value="1"/>
</dbReference>
<feature type="domain" description="RNA polymerase sigma-70 region 2" evidence="5">
    <location>
        <begin position="24"/>
        <end position="88"/>
    </location>
</feature>
<sequence>MQDHELIEAAISGDEFALRRLHDLYVTQVFSYVYGQVASYHDAEEVLQDIFYKVAMKMNTFSGKSTFKTWVFSIARNTVLDYHRQAKKRNRSIATEEEKLRTLSPLTTSSEDEVILQDEIREALILMNELPETYRTVLHLRVIEEFTVEETAAIMKKSNFSVKALQRRARKMLQEHMHQEVMDA</sequence>
<dbReference type="InterPro" id="IPR039425">
    <property type="entry name" value="RNA_pol_sigma-70-like"/>
</dbReference>
<dbReference type="InterPro" id="IPR013325">
    <property type="entry name" value="RNA_pol_sigma_r2"/>
</dbReference>
<evidence type="ECO:0000313" key="8">
    <source>
        <dbReference type="Proteomes" id="UP000094463"/>
    </source>
</evidence>
<keyword evidence="4" id="KW-0804">Transcription</keyword>
<dbReference type="AlphaFoldDB" id="A0A1D7QWG7"/>
<reference evidence="7 8" key="1">
    <citation type="submission" date="2015-08" db="EMBL/GenBank/DDBJ databases">
        <title>The complete genome sequence of Bacillus beveridgei MLTeJB.</title>
        <authorList>
            <person name="Hanson T.E."/>
            <person name="Mesa C."/>
            <person name="Basesman S.M."/>
            <person name="Oremland R.S."/>
        </authorList>
    </citation>
    <scope>NUCLEOTIDE SEQUENCE [LARGE SCALE GENOMIC DNA]</scope>
    <source>
        <strain evidence="7 8">MLTeJB</strain>
    </source>
</reference>
<dbReference type="PANTHER" id="PTHR43133">
    <property type="entry name" value="RNA POLYMERASE ECF-TYPE SIGMA FACTO"/>
    <property type="match status" value="1"/>
</dbReference>
<name>A0A1D7QWG7_9BACI</name>
<evidence type="ECO:0000256" key="4">
    <source>
        <dbReference type="ARBA" id="ARBA00023163"/>
    </source>
</evidence>
<dbReference type="Proteomes" id="UP000094463">
    <property type="component" value="Chromosome"/>
</dbReference>
<dbReference type="Pfam" id="PF04542">
    <property type="entry name" value="Sigma70_r2"/>
    <property type="match status" value="1"/>
</dbReference>
<dbReference type="InterPro" id="IPR007627">
    <property type="entry name" value="RNA_pol_sigma70_r2"/>
</dbReference>
<keyword evidence="2" id="KW-0805">Transcription regulation</keyword>
<dbReference type="InterPro" id="IPR014284">
    <property type="entry name" value="RNA_pol_sigma-70_dom"/>
</dbReference>
<accession>A0A1D7QWG7</accession>
<dbReference type="InterPro" id="IPR036388">
    <property type="entry name" value="WH-like_DNA-bd_sf"/>
</dbReference>
<dbReference type="KEGG" id="bbev:BBEV_1991"/>
<protein>
    <submittedName>
        <fullName evidence="7">RNA polymerase sigma factor sigX</fullName>
    </submittedName>
</protein>
<dbReference type="InterPro" id="IPR013249">
    <property type="entry name" value="RNA_pol_sigma70_r4_t2"/>
</dbReference>
<organism evidence="7 8">
    <name type="scientific">Salisediminibacterium beveridgei</name>
    <dbReference type="NCBI Taxonomy" id="632773"/>
    <lineage>
        <taxon>Bacteria</taxon>
        <taxon>Bacillati</taxon>
        <taxon>Bacillota</taxon>
        <taxon>Bacilli</taxon>
        <taxon>Bacillales</taxon>
        <taxon>Bacillaceae</taxon>
        <taxon>Salisediminibacterium</taxon>
    </lineage>
</organism>
<evidence type="ECO:0000256" key="2">
    <source>
        <dbReference type="ARBA" id="ARBA00023015"/>
    </source>
</evidence>
<feature type="domain" description="RNA polymerase sigma factor 70 region 4 type 2" evidence="6">
    <location>
        <begin position="126"/>
        <end position="173"/>
    </location>
</feature>
<gene>
    <name evidence="7" type="primary">sigX-1</name>
    <name evidence="7" type="ORF">BBEV_1991</name>
</gene>